<accession>A0AAE7QZC9</accession>
<name>A0AAE7QZC9_9HYPH</name>
<dbReference type="Proteomes" id="UP000663912">
    <property type="component" value="Chromosome 1"/>
</dbReference>
<protein>
    <submittedName>
        <fullName evidence="3">Uncharacterized protein</fullName>
    </submittedName>
</protein>
<dbReference type="KEGG" id="arui:G6M88_02930"/>
<reference evidence="3" key="2">
    <citation type="submission" date="2020-02" db="EMBL/GenBank/DDBJ databases">
        <title>Unexpected conservation and global transmission of agrobacterial virulence plasmids.</title>
        <authorList>
            <person name="Weisberg A.J."/>
            <person name="Davis E.W. II"/>
            <person name="Tabima J.R."/>
            <person name="Belcher M.S."/>
            <person name="Miller M."/>
            <person name="Kuo C.-H."/>
            <person name="Loper J.E."/>
            <person name="Grunwald N.J."/>
            <person name="Putnam M.L."/>
            <person name="Chang J.H."/>
        </authorList>
    </citation>
    <scope>NUCLEOTIDE SEQUENCE</scope>
    <source>
        <strain evidence="3">W2/73</strain>
    </source>
</reference>
<dbReference type="EMBL" id="JAAMCP010000005">
    <property type="protein sequence ID" value="NTF36979.1"/>
    <property type="molecule type" value="Genomic_DNA"/>
</dbReference>
<gene>
    <name evidence="2" type="ORF">G6L72_09710</name>
    <name evidence="3" type="ORF">G6M88_02930</name>
</gene>
<feature type="compositionally biased region" description="Polar residues" evidence="1">
    <location>
        <begin position="85"/>
        <end position="98"/>
    </location>
</feature>
<dbReference type="AlphaFoldDB" id="A0AAE7QZC9"/>
<feature type="region of interest" description="Disordered" evidence="1">
    <location>
        <begin position="40"/>
        <end position="98"/>
    </location>
</feature>
<evidence type="ECO:0000313" key="3">
    <source>
        <dbReference type="EMBL" id="QTF99417.1"/>
    </source>
</evidence>
<organism evidence="3 4">
    <name type="scientific">Agrobacterium rubi</name>
    <dbReference type="NCBI Taxonomy" id="28099"/>
    <lineage>
        <taxon>Bacteria</taxon>
        <taxon>Pseudomonadati</taxon>
        <taxon>Pseudomonadota</taxon>
        <taxon>Alphaproteobacteria</taxon>
        <taxon>Hyphomicrobiales</taxon>
        <taxon>Rhizobiaceae</taxon>
        <taxon>Rhizobium/Agrobacterium group</taxon>
        <taxon>Agrobacterium</taxon>
    </lineage>
</organism>
<evidence type="ECO:0000313" key="4">
    <source>
        <dbReference type="Proteomes" id="UP000663912"/>
    </source>
</evidence>
<proteinExistence type="predicted"/>
<dbReference type="EMBL" id="CP049206">
    <property type="protein sequence ID" value="QTF99417.1"/>
    <property type="molecule type" value="Genomic_DNA"/>
</dbReference>
<sequence>MSQRCAILLAQADDLRQFVKGRIAPAALFCLKRQKCSKAPSDTALHRRKKNIRAVPHPALKGDNSQKHGAARGSGNTKHFRLTGHQISHTSDYTPNPHARNSQSLAYICIFRDMLGKV</sequence>
<evidence type="ECO:0000313" key="2">
    <source>
        <dbReference type="EMBL" id="NTF36979.1"/>
    </source>
</evidence>
<reference evidence="2 5" key="1">
    <citation type="journal article" date="2020" name="Science">
        <title>Unexpected conservation and global transmission of agrobacterial virulence plasmids.</title>
        <authorList>
            <person name="Weisberg A.J."/>
            <person name="Davis E.W. 2nd"/>
            <person name="Tabima J."/>
            <person name="Belcher M.S."/>
            <person name="Miller M."/>
            <person name="Kuo C.H."/>
            <person name="Loper J.E."/>
            <person name="Grunwald N.J."/>
            <person name="Putnam M.L."/>
            <person name="Chang J.H."/>
        </authorList>
    </citation>
    <scope>NUCLEOTIDE SEQUENCE [LARGE SCALE GENOMIC DNA]</scope>
    <source>
        <strain evidence="2 5">A19/93</strain>
    </source>
</reference>
<dbReference type="RefSeq" id="WP_158006404.1">
    <property type="nucleotide sequence ID" value="NZ_CP049206.1"/>
</dbReference>
<keyword evidence="5" id="KW-1185">Reference proteome</keyword>
<evidence type="ECO:0000313" key="5">
    <source>
        <dbReference type="Proteomes" id="UP000822331"/>
    </source>
</evidence>
<evidence type="ECO:0000256" key="1">
    <source>
        <dbReference type="SAM" id="MobiDB-lite"/>
    </source>
</evidence>
<dbReference type="Proteomes" id="UP000822331">
    <property type="component" value="Unassembled WGS sequence"/>
</dbReference>